<proteinExistence type="predicted"/>
<dbReference type="PANTHER" id="PTHR38846">
    <property type="entry name" value="C3H1-TYPE DOMAIN-CONTAINING PROTEIN"/>
    <property type="match status" value="1"/>
</dbReference>
<reference evidence="2" key="1">
    <citation type="submission" date="2023-06" db="EMBL/GenBank/DDBJ databases">
        <title>Genome-scale phylogeny and comparative genomics of the fungal order Sordariales.</title>
        <authorList>
            <consortium name="Lawrence Berkeley National Laboratory"/>
            <person name="Hensen N."/>
            <person name="Bonometti L."/>
            <person name="Westerberg I."/>
            <person name="Brannstrom I.O."/>
            <person name="Guillou S."/>
            <person name="Cros-Aarteil S."/>
            <person name="Calhoun S."/>
            <person name="Haridas S."/>
            <person name="Kuo A."/>
            <person name="Mondo S."/>
            <person name="Pangilinan J."/>
            <person name="Riley R."/>
            <person name="Labutti K."/>
            <person name="Andreopoulos B."/>
            <person name="Lipzen A."/>
            <person name="Chen C."/>
            <person name="Yanf M."/>
            <person name="Daum C."/>
            <person name="Ng V."/>
            <person name="Clum A."/>
            <person name="Steindorff A."/>
            <person name="Ohm R."/>
            <person name="Martin F."/>
            <person name="Silar P."/>
            <person name="Natvig D."/>
            <person name="Lalanne C."/>
            <person name="Gautier V."/>
            <person name="Ament-Velasquez S.L."/>
            <person name="Kruys A."/>
            <person name="Hutchinson M.I."/>
            <person name="Powell A.J."/>
            <person name="Barry K."/>
            <person name="Miller A.N."/>
            <person name="Grigoriev I.V."/>
            <person name="Debuchy R."/>
            <person name="Gladieux P."/>
            <person name="Thoren M.H."/>
            <person name="Johannesson H."/>
        </authorList>
    </citation>
    <scope>NUCLEOTIDE SEQUENCE</scope>
    <source>
        <strain evidence="2">PSN4</strain>
    </source>
</reference>
<dbReference type="AlphaFoldDB" id="A0AAJ0B3U9"/>
<feature type="compositionally biased region" description="Basic and acidic residues" evidence="1">
    <location>
        <begin position="77"/>
        <end position="94"/>
    </location>
</feature>
<feature type="region of interest" description="Disordered" evidence="1">
    <location>
        <begin position="77"/>
        <end position="123"/>
    </location>
</feature>
<dbReference type="PANTHER" id="PTHR38846:SF1">
    <property type="entry name" value="C3H1-TYPE DOMAIN-CONTAINING PROTEIN"/>
    <property type="match status" value="1"/>
</dbReference>
<dbReference type="Proteomes" id="UP001239445">
    <property type="component" value="Unassembled WGS sequence"/>
</dbReference>
<dbReference type="EMBL" id="MU839851">
    <property type="protein sequence ID" value="KAK1749898.1"/>
    <property type="molecule type" value="Genomic_DNA"/>
</dbReference>
<organism evidence="2 3">
    <name type="scientific">Echria macrotheca</name>
    <dbReference type="NCBI Taxonomy" id="438768"/>
    <lineage>
        <taxon>Eukaryota</taxon>
        <taxon>Fungi</taxon>
        <taxon>Dikarya</taxon>
        <taxon>Ascomycota</taxon>
        <taxon>Pezizomycotina</taxon>
        <taxon>Sordariomycetes</taxon>
        <taxon>Sordariomycetidae</taxon>
        <taxon>Sordariales</taxon>
        <taxon>Schizotheciaceae</taxon>
        <taxon>Echria</taxon>
    </lineage>
</organism>
<protein>
    <submittedName>
        <fullName evidence="2">Uncharacterized protein</fullName>
    </submittedName>
</protein>
<accession>A0AAJ0B3U9</accession>
<evidence type="ECO:0000256" key="1">
    <source>
        <dbReference type="SAM" id="MobiDB-lite"/>
    </source>
</evidence>
<evidence type="ECO:0000313" key="2">
    <source>
        <dbReference type="EMBL" id="KAK1749898.1"/>
    </source>
</evidence>
<comment type="caution">
    <text evidence="2">The sequence shown here is derived from an EMBL/GenBank/DDBJ whole genome shotgun (WGS) entry which is preliminary data.</text>
</comment>
<keyword evidence="3" id="KW-1185">Reference proteome</keyword>
<gene>
    <name evidence="2" type="ORF">QBC47DRAFT_395195</name>
</gene>
<name>A0AAJ0B3U9_9PEZI</name>
<sequence>MPPIKREVKIEIKTEVVSHFDQFDNFQPNDTASFEDEFSRLASSQEWQPGSQEYVRQRTRAINNQLTLHYFWQPQPKREPLGTVKEEEDHKDGGTEYDDDTGYDDHLPEDRGSPASDREGSPDVVILSKEEVELLGFQRLCKEVGIDPPSDRIGVCKRQLKGTLVNIVDLIDARRTGKKVRVWDDFGAFRAYTLLPEHRIDREVAKEGIMKYLLQDLRSPSRRSYRGHGDRVVSGRVIKAESSGRAWRAFGMYSDCYT</sequence>
<feature type="compositionally biased region" description="Basic and acidic residues" evidence="1">
    <location>
        <begin position="103"/>
        <end position="121"/>
    </location>
</feature>
<evidence type="ECO:0000313" key="3">
    <source>
        <dbReference type="Proteomes" id="UP001239445"/>
    </source>
</evidence>